<keyword evidence="5" id="KW-1185">Reference proteome</keyword>
<dbReference type="GO" id="GO:0006351">
    <property type="term" value="P:DNA-templated transcription"/>
    <property type="evidence" value="ECO:0007669"/>
    <property type="project" value="InterPro"/>
</dbReference>
<comment type="caution">
    <text evidence="4">The sequence shown here is derived from an EMBL/GenBank/DDBJ whole genome shotgun (WGS) entry which is preliminary data.</text>
</comment>
<sequence length="735" mass="81729">MADNSQSDTVAERELSAGPTQDASSTALPLRRAIRCDRNCPCSHCLQVKIPCIKGVRSRREKRNRAEQKIDLIDRRLETITQLLHNLQTLSPSPGAYSTTSVPPVPLRVDTANPAIMASPSTSINGTSKPTTVETPFVDERSSVASHSAFPSSFPQQAVHNGRLHGLDLDINETLDSLHCILGAFKQQTSKTEMSYPLAKPLLRPSFRESEMPPIGKAVALLHGAKGKQYIPGLTDHFYLSICLRVYFSEDFSEADFIIANSGLLQLFIVQSEEVPDNTEGLNYAHICRTNLETALVNLPLHLPATLDMIAALLLGAFHTIEISKPSLCWTLSSKASELSQTLGYHRIPSIKEGVVAEEKRHGQLLFWFTYFIDKSLSLRLGRASTIQDWEITTPMISEPGTCSLIDASITMWINTARCQGKIYESLYSPDSITQPDHVRKSRVQSISNDLYKLAREACDIRNNYFQKARDTLGHRLIEYMTLSDDVFRLSLLTLVYRASPTSPGSPSAFTPDCLEAARATLQRHQDFVTTFRDITSTYFTTYIHCYTQLTQNLARTLLFAPFTPFIVLFCHVIESPQGGEEDLNRLDGFVASIEAVAPTLSDAASKMHRLFGVLSKIAQRYTVYRSSTLSREQAPADEQAILNAYLTALGFPPMNQENCQQQSTDFLSVTYQDVNIRQALDGYCDNVPGVDSQGGMLPTAWMGHTTELGEWFEGNQHMMNLLEGQASVDFSFLG</sequence>
<dbReference type="EMBL" id="JAGMUX010000006">
    <property type="protein sequence ID" value="KAH7255217.1"/>
    <property type="molecule type" value="Genomic_DNA"/>
</dbReference>
<evidence type="ECO:0000259" key="3">
    <source>
        <dbReference type="SMART" id="SM00906"/>
    </source>
</evidence>
<dbReference type="PANTHER" id="PTHR46910">
    <property type="entry name" value="TRANSCRIPTION FACTOR PDR1"/>
    <property type="match status" value="1"/>
</dbReference>
<dbReference type="Gene3D" id="4.10.240.10">
    <property type="entry name" value="Zn(2)-C6 fungal-type DNA-binding domain"/>
    <property type="match status" value="1"/>
</dbReference>
<evidence type="ECO:0000313" key="5">
    <source>
        <dbReference type="Proteomes" id="UP000720189"/>
    </source>
</evidence>
<dbReference type="Proteomes" id="UP000720189">
    <property type="component" value="Unassembled WGS sequence"/>
</dbReference>
<dbReference type="PANTHER" id="PTHR46910:SF5">
    <property type="entry name" value="ZN(II)2CYS6 TRANSCRIPTION FACTOR (EUROFUNG)"/>
    <property type="match status" value="1"/>
</dbReference>
<accession>A0A9P9HEL2</accession>
<dbReference type="GO" id="GO:0003677">
    <property type="term" value="F:DNA binding"/>
    <property type="evidence" value="ECO:0007669"/>
    <property type="project" value="InterPro"/>
</dbReference>
<feature type="domain" description="Xylanolytic transcriptional activator regulatory" evidence="3">
    <location>
        <begin position="329"/>
        <end position="403"/>
    </location>
</feature>
<dbReference type="InterPro" id="IPR007219">
    <property type="entry name" value="XnlR_reg_dom"/>
</dbReference>
<organism evidence="4 5">
    <name type="scientific">Fusarium redolens</name>
    <dbReference type="NCBI Taxonomy" id="48865"/>
    <lineage>
        <taxon>Eukaryota</taxon>
        <taxon>Fungi</taxon>
        <taxon>Dikarya</taxon>
        <taxon>Ascomycota</taxon>
        <taxon>Pezizomycotina</taxon>
        <taxon>Sordariomycetes</taxon>
        <taxon>Hypocreomycetidae</taxon>
        <taxon>Hypocreales</taxon>
        <taxon>Nectriaceae</taxon>
        <taxon>Fusarium</taxon>
        <taxon>Fusarium redolens species complex</taxon>
    </lineage>
</organism>
<evidence type="ECO:0000256" key="2">
    <source>
        <dbReference type="SAM" id="MobiDB-lite"/>
    </source>
</evidence>
<dbReference type="GeneID" id="70225371"/>
<dbReference type="Pfam" id="PF04082">
    <property type="entry name" value="Fungal_trans"/>
    <property type="match status" value="1"/>
</dbReference>
<dbReference type="RefSeq" id="XP_046050786.1">
    <property type="nucleotide sequence ID" value="XM_046195417.1"/>
</dbReference>
<dbReference type="InterPro" id="IPR050987">
    <property type="entry name" value="AtrR-like"/>
</dbReference>
<reference evidence="4" key="1">
    <citation type="journal article" date="2021" name="Nat. Commun.">
        <title>Genetic determinants of endophytism in the Arabidopsis root mycobiome.</title>
        <authorList>
            <person name="Mesny F."/>
            <person name="Miyauchi S."/>
            <person name="Thiergart T."/>
            <person name="Pickel B."/>
            <person name="Atanasova L."/>
            <person name="Karlsson M."/>
            <person name="Huettel B."/>
            <person name="Barry K.W."/>
            <person name="Haridas S."/>
            <person name="Chen C."/>
            <person name="Bauer D."/>
            <person name="Andreopoulos W."/>
            <person name="Pangilinan J."/>
            <person name="LaButti K."/>
            <person name="Riley R."/>
            <person name="Lipzen A."/>
            <person name="Clum A."/>
            <person name="Drula E."/>
            <person name="Henrissat B."/>
            <person name="Kohler A."/>
            <person name="Grigoriev I.V."/>
            <person name="Martin F.M."/>
            <person name="Hacquard S."/>
        </authorList>
    </citation>
    <scope>NUCLEOTIDE SEQUENCE</scope>
    <source>
        <strain evidence="4">MPI-CAGE-AT-0023</strain>
    </source>
</reference>
<evidence type="ECO:0000313" key="4">
    <source>
        <dbReference type="EMBL" id="KAH7255217.1"/>
    </source>
</evidence>
<keyword evidence="1" id="KW-0539">Nucleus</keyword>
<evidence type="ECO:0000256" key="1">
    <source>
        <dbReference type="ARBA" id="ARBA00023242"/>
    </source>
</evidence>
<proteinExistence type="predicted"/>
<gene>
    <name evidence="4" type="ORF">BKA55DRAFT_592593</name>
</gene>
<dbReference type="InterPro" id="IPR036864">
    <property type="entry name" value="Zn2-C6_fun-type_DNA-bd_sf"/>
</dbReference>
<dbReference type="GO" id="GO:0008270">
    <property type="term" value="F:zinc ion binding"/>
    <property type="evidence" value="ECO:0007669"/>
    <property type="project" value="InterPro"/>
</dbReference>
<dbReference type="GO" id="GO:0000981">
    <property type="term" value="F:DNA-binding transcription factor activity, RNA polymerase II-specific"/>
    <property type="evidence" value="ECO:0007669"/>
    <property type="project" value="InterPro"/>
</dbReference>
<dbReference type="SMART" id="SM00906">
    <property type="entry name" value="Fungal_trans"/>
    <property type="match status" value="1"/>
</dbReference>
<name>A0A9P9HEL2_FUSRE</name>
<dbReference type="CDD" id="cd12148">
    <property type="entry name" value="fungal_TF_MHR"/>
    <property type="match status" value="1"/>
</dbReference>
<dbReference type="AlphaFoldDB" id="A0A9P9HEL2"/>
<protein>
    <recommendedName>
        <fullName evidence="3">Xylanolytic transcriptional activator regulatory domain-containing protein</fullName>
    </recommendedName>
</protein>
<feature type="compositionally biased region" description="Polar residues" evidence="2">
    <location>
        <begin position="18"/>
        <end position="27"/>
    </location>
</feature>
<feature type="region of interest" description="Disordered" evidence="2">
    <location>
        <begin position="1"/>
        <end position="27"/>
    </location>
</feature>
<dbReference type="OrthoDB" id="103819at2759"/>